<dbReference type="FunFam" id="2.60.40.820:FF:000003">
    <property type="entry name" value="T-box transcription factor TBX3"/>
    <property type="match status" value="1"/>
</dbReference>
<feature type="region of interest" description="Disordered" evidence="7">
    <location>
        <begin position="266"/>
        <end position="308"/>
    </location>
</feature>
<comment type="caution">
    <text evidence="6">Lacks conserved residue(s) required for the propagation of feature annotation.</text>
</comment>
<dbReference type="GO" id="GO:0005634">
    <property type="term" value="C:nucleus"/>
    <property type="evidence" value="ECO:0007669"/>
    <property type="project" value="UniProtKB-SubCell"/>
</dbReference>
<evidence type="ECO:0000256" key="4">
    <source>
        <dbReference type="ARBA" id="ARBA00023163"/>
    </source>
</evidence>
<evidence type="ECO:0000259" key="8">
    <source>
        <dbReference type="PROSITE" id="PS50252"/>
    </source>
</evidence>
<dbReference type="InterPro" id="IPR036960">
    <property type="entry name" value="T-box_sf"/>
</dbReference>
<dbReference type="PANTHER" id="PTHR11267:SF181">
    <property type="entry name" value="OPTOMOTOR-BLIND PROTEIN"/>
    <property type="match status" value="1"/>
</dbReference>
<keyword evidence="2" id="KW-0805">Transcription regulation</keyword>
<dbReference type="PRINTS" id="PR00937">
    <property type="entry name" value="TBOX"/>
</dbReference>
<dbReference type="GO" id="GO:0045893">
    <property type="term" value="P:positive regulation of DNA-templated transcription"/>
    <property type="evidence" value="ECO:0007669"/>
    <property type="project" value="InterPro"/>
</dbReference>
<feature type="region of interest" description="Disordered" evidence="7">
    <location>
        <begin position="591"/>
        <end position="646"/>
    </location>
</feature>
<dbReference type="AlphaFoldDB" id="A0A8B8EGW5"/>
<keyword evidence="4" id="KW-0804">Transcription</keyword>
<evidence type="ECO:0000256" key="3">
    <source>
        <dbReference type="ARBA" id="ARBA00023125"/>
    </source>
</evidence>
<evidence type="ECO:0000313" key="9">
    <source>
        <dbReference type="Proteomes" id="UP000694844"/>
    </source>
</evidence>
<comment type="subcellular location">
    <subcellularLocation>
        <location evidence="1 6">Nucleus</location>
    </subcellularLocation>
</comment>
<dbReference type="Proteomes" id="UP000694844">
    <property type="component" value="Chromosome 5"/>
</dbReference>
<feature type="compositionally biased region" description="Polar residues" evidence="7">
    <location>
        <begin position="280"/>
        <end position="289"/>
    </location>
</feature>
<dbReference type="SUPFAM" id="SSF49417">
    <property type="entry name" value="p53-like transcription factors"/>
    <property type="match status" value="1"/>
</dbReference>
<dbReference type="PANTHER" id="PTHR11267">
    <property type="entry name" value="T-BOX PROTEIN-RELATED"/>
    <property type="match status" value="1"/>
</dbReference>
<evidence type="ECO:0000256" key="2">
    <source>
        <dbReference type="ARBA" id="ARBA00023015"/>
    </source>
</evidence>
<dbReference type="RefSeq" id="XP_022338944.1">
    <property type="nucleotide sequence ID" value="XM_022483236.1"/>
</dbReference>
<feature type="compositionally biased region" description="Polar residues" evidence="7">
    <location>
        <begin position="599"/>
        <end position="624"/>
    </location>
</feature>
<dbReference type="GO" id="GO:0000978">
    <property type="term" value="F:RNA polymerase II cis-regulatory region sequence-specific DNA binding"/>
    <property type="evidence" value="ECO:0007669"/>
    <property type="project" value="InterPro"/>
</dbReference>
<organism evidence="9 10">
    <name type="scientific">Crassostrea virginica</name>
    <name type="common">Eastern oyster</name>
    <dbReference type="NCBI Taxonomy" id="6565"/>
    <lineage>
        <taxon>Eukaryota</taxon>
        <taxon>Metazoa</taxon>
        <taxon>Spiralia</taxon>
        <taxon>Lophotrochozoa</taxon>
        <taxon>Mollusca</taxon>
        <taxon>Bivalvia</taxon>
        <taxon>Autobranchia</taxon>
        <taxon>Pteriomorphia</taxon>
        <taxon>Ostreida</taxon>
        <taxon>Ostreoidea</taxon>
        <taxon>Ostreidae</taxon>
        <taxon>Crassostrea</taxon>
    </lineage>
</organism>
<name>A0A8B8EGW5_CRAVI</name>
<dbReference type="GO" id="GO:0000785">
    <property type="term" value="C:chromatin"/>
    <property type="evidence" value="ECO:0007669"/>
    <property type="project" value="TreeGrafter"/>
</dbReference>
<dbReference type="InterPro" id="IPR008967">
    <property type="entry name" value="p53-like_TF_DNA-bd_sf"/>
</dbReference>
<protein>
    <submittedName>
        <fullName evidence="10">T-box transcription factor TBX2-B-like</fullName>
    </submittedName>
</protein>
<gene>
    <name evidence="10" type="primary">LOC111134318</name>
</gene>
<dbReference type="KEGG" id="cvn:111134318"/>
<feature type="compositionally biased region" description="Polar residues" evidence="7">
    <location>
        <begin position="548"/>
        <end position="575"/>
    </location>
</feature>
<sequence>MIFQGNNSDNLSMAYNPFFLHRPSDYGSLLAQQQYLSNIALQSPGYAASLLPKLGRGPLGGDMLHSLSSRHLRGMDPPESEVHDDPKVELDSKDLWDQFHKIGTEMVITKSGRRMFPPFKVRVSGLDKRAKYILLMDIVPVDDCRYKFHNSRWVVAGKADPEMPKRMYIHPDSPSTGEQWMQKVVSFHKLKLTNNISDKHGFTILNSMHKYQTRFHLVRANDILKLPYSTFQTFVFKETDFFAVTAYQNEKITQLKIDHNPFAKGFRDTGAGKREKKRVITQNGQSTFISPDKARTDDDGQSDDDDNEEICVDETDDLHNDMSSANQLKKLANDEHERAAKPSSPKRSESPYTTTDSDKPSSPKEPERTGSVGALSSPGRDEFNRSDVSNSTFKSLSDHEGDSSDESIRDDRRKSPELSSSASPIDTLCKEPTKAPNVTVVQPSATHAMFPFMYPSNGLFSSPSSMPFPLGHMFGSSPFSSQLPFFSSSSDINSLPPAHPLSLSLSSLSPHNQTLLQPAYSTGSTSFTGSSSFSPPHAQGTQIGPMFTSRTSPRFTPYSLPTSKTAMTSSSSPVASTGLGLGCASDLISPRTHGYGHHSPQNRSPVSLNIPSSFDSQSRNSDLQSMERMLTGLDRSKLLPSTHLEK</sequence>
<feature type="domain" description="T-box" evidence="8">
    <location>
        <begin position="90"/>
        <end position="268"/>
    </location>
</feature>
<feature type="region of interest" description="Disordered" evidence="7">
    <location>
        <begin position="333"/>
        <end position="431"/>
    </location>
</feature>
<dbReference type="InterPro" id="IPR018186">
    <property type="entry name" value="TF_T-box_CS"/>
</dbReference>
<feature type="compositionally biased region" description="Basic and acidic residues" evidence="7">
    <location>
        <begin position="396"/>
        <end position="416"/>
    </location>
</feature>
<accession>A0A8B8EGW5</accession>
<dbReference type="InterPro" id="IPR046360">
    <property type="entry name" value="T-box_DNA-bd"/>
</dbReference>
<dbReference type="PROSITE" id="PS50252">
    <property type="entry name" value="TBOX_3"/>
    <property type="match status" value="1"/>
</dbReference>
<dbReference type="GeneID" id="111134318"/>
<proteinExistence type="predicted"/>
<dbReference type="PROSITE" id="PS01264">
    <property type="entry name" value="TBOX_2"/>
    <property type="match status" value="1"/>
</dbReference>
<evidence type="ECO:0000256" key="6">
    <source>
        <dbReference type="PROSITE-ProRule" id="PRU00201"/>
    </source>
</evidence>
<dbReference type="Gene3D" id="2.60.40.820">
    <property type="entry name" value="Transcription factor, T-box"/>
    <property type="match status" value="1"/>
</dbReference>
<keyword evidence="9" id="KW-1185">Reference proteome</keyword>
<feature type="compositionally biased region" description="Low complexity" evidence="7">
    <location>
        <begin position="521"/>
        <end position="534"/>
    </location>
</feature>
<keyword evidence="5 6" id="KW-0539">Nucleus</keyword>
<feature type="compositionally biased region" description="Basic and acidic residues" evidence="7">
    <location>
        <begin position="356"/>
        <end position="368"/>
    </location>
</feature>
<feature type="compositionally biased region" description="Acidic residues" evidence="7">
    <location>
        <begin position="299"/>
        <end position="308"/>
    </location>
</feature>
<dbReference type="Pfam" id="PF00907">
    <property type="entry name" value="T-box"/>
    <property type="match status" value="1"/>
</dbReference>
<evidence type="ECO:0000256" key="5">
    <source>
        <dbReference type="ARBA" id="ARBA00023242"/>
    </source>
</evidence>
<dbReference type="SMART" id="SM00425">
    <property type="entry name" value="TBOX"/>
    <property type="match status" value="1"/>
</dbReference>
<dbReference type="InterPro" id="IPR001699">
    <property type="entry name" value="TF_T-box"/>
</dbReference>
<dbReference type="PROSITE" id="PS01283">
    <property type="entry name" value="TBOX_1"/>
    <property type="match status" value="1"/>
</dbReference>
<dbReference type="CDD" id="cd20188">
    <property type="entry name" value="T-box_TBX2_3-like"/>
    <property type="match status" value="1"/>
</dbReference>
<keyword evidence="3 6" id="KW-0238">DNA-binding</keyword>
<feature type="compositionally biased region" description="Polar residues" evidence="7">
    <location>
        <begin position="386"/>
        <end position="395"/>
    </location>
</feature>
<dbReference type="OrthoDB" id="7442607at2759"/>
<evidence type="ECO:0000256" key="1">
    <source>
        <dbReference type="ARBA" id="ARBA00004123"/>
    </source>
</evidence>
<evidence type="ECO:0000256" key="7">
    <source>
        <dbReference type="SAM" id="MobiDB-lite"/>
    </source>
</evidence>
<dbReference type="GO" id="GO:0000981">
    <property type="term" value="F:DNA-binding transcription factor activity, RNA polymerase II-specific"/>
    <property type="evidence" value="ECO:0007669"/>
    <property type="project" value="TreeGrafter"/>
</dbReference>
<evidence type="ECO:0000313" key="10">
    <source>
        <dbReference type="RefSeq" id="XP_022338944.1"/>
    </source>
</evidence>
<dbReference type="GO" id="GO:0001708">
    <property type="term" value="P:cell fate specification"/>
    <property type="evidence" value="ECO:0007669"/>
    <property type="project" value="TreeGrafter"/>
</dbReference>
<feature type="region of interest" description="Disordered" evidence="7">
    <location>
        <begin position="516"/>
        <end position="575"/>
    </location>
</feature>
<reference evidence="10" key="1">
    <citation type="submission" date="2025-08" db="UniProtKB">
        <authorList>
            <consortium name="RefSeq"/>
        </authorList>
    </citation>
    <scope>IDENTIFICATION</scope>
    <source>
        <tissue evidence="10">Whole sample</tissue>
    </source>
</reference>